<dbReference type="SUPFAM" id="SSF55909">
    <property type="entry name" value="Pentein"/>
    <property type="match status" value="1"/>
</dbReference>
<dbReference type="Pfam" id="PF04371">
    <property type="entry name" value="PAD_porph"/>
    <property type="match status" value="1"/>
</dbReference>
<organism evidence="3 4">
    <name type="scientific">Actinia tenebrosa</name>
    <name type="common">Australian red waratah sea anemone</name>
    <dbReference type="NCBI Taxonomy" id="6105"/>
    <lineage>
        <taxon>Eukaryota</taxon>
        <taxon>Metazoa</taxon>
        <taxon>Cnidaria</taxon>
        <taxon>Anthozoa</taxon>
        <taxon>Hexacorallia</taxon>
        <taxon>Actiniaria</taxon>
        <taxon>Actiniidae</taxon>
        <taxon>Actinia</taxon>
    </lineage>
</organism>
<dbReference type="OrthoDB" id="544103at2759"/>
<sequence>MITSVIILLGVIGGVPTNSIDSKKQVIVMSLPGTSNTQYLNSLTNIADFIIEMDVKTKGRDHFFVIHDKSGLSYLNKHNFTNGHLIEVSESLDMWMRDFPPVMPTMQVKFKYRPQHISESQAIEDDRRFEVFAKLVGFPALNRSDLVLEGGNVVENGENAAVTTERIFKDNSEMSREDVIKSLEKVIKRKVAVVPDPQDTTGHADGLVSFVEKDVLLVSLFDDADGPDFYDAMKNASIKAFPSIKVVPLPCYSNKTKSNGFMSAEGSYSNSLVTYNAVYLPFFSNQTNNQIAFDVFQNSTDKEVIPVYKAGKVPVLGGSLRCMTWQIDQAHPVAKSLFAYVENRKKPNGSNHVRPAIALIIAQIGLSLGVLANAFY</sequence>
<dbReference type="GO" id="GO:0009446">
    <property type="term" value="P:putrescine biosynthetic process"/>
    <property type="evidence" value="ECO:0007669"/>
    <property type="project" value="InterPro"/>
</dbReference>
<dbReference type="GO" id="GO:0047632">
    <property type="term" value="F:agmatine deiminase activity"/>
    <property type="evidence" value="ECO:0007669"/>
    <property type="project" value="TreeGrafter"/>
</dbReference>
<evidence type="ECO:0000256" key="2">
    <source>
        <dbReference type="SAM" id="SignalP"/>
    </source>
</evidence>
<dbReference type="PANTHER" id="PTHR31377:SF0">
    <property type="entry name" value="AGMATINE DEIMINASE-RELATED"/>
    <property type="match status" value="1"/>
</dbReference>
<accession>A0A6P8I6Y5</accession>
<name>A0A6P8I6Y5_ACTTE</name>
<protein>
    <submittedName>
        <fullName evidence="4">Uncharacterized protein LOC116296588</fullName>
    </submittedName>
</protein>
<dbReference type="AlphaFoldDB" id="A0A6P8I6Y5"/>
<keyword evidence="1" id="KW-0378">Hydrolase</keyword>
<keyword evidence="2" id="KW-0732">Signal</keyword>
<dbReference type="RefSeq" id="XP_031560490.1">
    <property type="nucleotide sequence ID" value="XM_031704630.1"/>
</dbReference>
<proteinExistence type="predicted"/>
<dbReference type="KEGG" id="aten:116296588"/>
<reference evidence="4" key="1">
    <citation type="submission" date="2025-08" db="UniProtKB">
        <authorList>
            <consortium name="RefSeq"/>
        </authorList>
    </citation>
    <scope>IDENTIFICATION</scope>
    <source>
        <tissue evidence="4">Tentacle</tissue>
    </source>
</reference>
<gene>
    <name evidence="4" type="primary">LOC116296588</name>
</gene>
<evidence type="ECO:0000313" key="4">
    <source>
        <dbReference type="RefSeq" id="XP_031560490.1"/>
    </source>
</evidence>
<keyword evidence="3" id="KW-1185">Reference proteome</keyword>
<dbReference type="InParanoid" id="A0A6P8I6Y5"/>
<dbReference type="Gene3D" id="3.75.10.10">
    <property type="entry name" value="L-arginine/glycine Amidinotransferase, Chain A"/>
    <property type="match status" value="1"/>
</dbReference>
<dbReference type="GO" id="GO:0004668">
    <property type="term" value="F:protein-arginine deiminase activity"/>
    <property type="evidence" value="ECO:0007669"/>
    <property type="project" value="InterPro"/>
</dbReference>
<dbReference type="InterPro" id="IPR007466">
    <property type="entry name" value="Peptidyl-Arg-deiminase_porph"/>
</dbReference>
<evidence type="ECO:0000256" key="1">
    <source>
        <dbReference type="ARBA" id="ARBA00022801"/>
    </source>
</evidence>
<evidence type="ECO:0000313" key="3">
    <source>
        <dbReference type="Proteomes" id="UP000515163"/>
    </source>
</evidence>
<dbReference type="PANTHER" id="PTHR31377">
    <property type="entry name" value="AGMATINE DEIMINASE-RELATED"/>
    <property type="match status" value="1"/>
</dbReference>
<feature type="signal peptide" evidence="2">
    <location>
        <begin position="1"/>
        <end position="17"/>
    </location>
</feature>
<dbReference type="Proteomes" id="UP000515163">
    <property type="component" value="Unplaced"/>
</dbReference>
<dbReference type="GeneID" id="116296588"/>
<feature type="chain" id="PRO_5027848380" evidence="2">
    <location>
        <begin position="18"/>
        <end position="376"/>
    </location>
</feature>